<name>A0A0C9T6W9_SPHS4</name>
<evidence type="ECO:0000313" key="2">
    <source>
        <dbReference type="EMBL" id="KIJ24698.1"/>
    </source>
</evidence>
<dbReference type="EMBL" id="KN837465">
    <property type="protein sequence ID" value="KIJ24698.1"/>
    <property type="molecule type" value="Genomic_DNA"/>
</dbReference>
<dbReference type="AlphaFoldDB" id="A0A0C9T6W9"/>
<organism evidence="2 3">
    <name type="scientific">Sphaerobolus stellatus (strain SS14)</name>
    <dbReference type="NCBI Taxonomy" id="990650"/>
    <lineage>
        <taxon>Eukaryota</taxon>
        <taxon>Fungi</taxon>
        <taxon>Dikarya</taxon>
        <taxon>Basidiomycota</taxon>
        <taxon>Agaricomycotina</taxon>
        <taxon>Agaricomycetes</taxon>
        <taxon>Phallomycetidae</taxon>
        <taxon>Geastrales</taxon>
        <taxon>Sphaerobolaceae</taxon>
        <taxon>Sphaerobolus</taxon>
    </lineage>
</organism>
<proteinExistence type="predicted"/>
<accession>A0A0C9T6W9</accession>
<keyword evidence="3" id="KW-1185">Reference proteome</keyword>
<evidence type="ECO:0000313" key="3">
    <source>
        <dbReference type="Proteomes" id="UP000054279"/>
    </source>
</evidence>
<dbReference type="Proteomes" id="UP000054279">
    <property type="component" value="Unassembled WGS sequence"/>
</dbReference>
<evidence type="ECO:0000256" key="1">
    <source>
        <dbReference type="SAM" id="MobiDB-lite"/>
    </source>
</evidence>
<gene>
    <name evidence="2" type="ORF">M422DRAFT_56301</name>
</gene>
<feature type="region of interest" description="Disordered" evidence="1">
    <location>
        <begin position="159"/>
        <end position="181"/>
    </location>
</feature>
<feature type="compositionally biased region" description="Basic and acidic residues" evidence="1">
    <location>
        <begin position="170"/>
        <end position="181"/>
    </location>
</feature>
<sequence>MYRILPASPQKRGDQIEQRTVYFEITDPTKCLPNREVEVSVMVYKLRITPIKVGEPERKSAIVLAHEVVKALISIDEALLARRGEITRMEGSRLISMGTSSGLAKVNSVQLTRLAKTMYIPVNTTDILSAQIGWAFMTDIEYNHFLFSGKSDHPIISESAPKTDSVNISDKQKMPVDDSIRDVESPTAEFNREFNANNLAIDEDMHNNDWSPPAQNVHQWLRQEFNLPVLK</sequence>
<protein>
    <submittedName>
        <fullName evidence="2">Uncharacterized protein</fullName>
    </submittedName>
</protein>
<reference evidence="2 3" key="1">
    <citation type="submission" date="2014-06" db="EMBL/GenBank/DDBJ databases">
        <title>Evolutionary Origins and Diversification of the Mycorrhizal Mutualists.</title>
        <authorList>
            <consortium name="DOE Joint Genome Institute"/>
            <consortium name="Mycorrhizal Genomics Consortium"/>
            <person name="Kohler A."/>
            <person name="Kuo A."/>
            <person name="Nagy L.G."/>
            <person name="Floudas D."/>
            <person name="Copeland A."/>
            <person name="Barry K.W."/>
            <person name="Cichocki N."/>
            <person name="Veneault-Fourrey C."/>
            <person name="LaButti K."/>
            <person name="Lindquist E.A."/>
            <person name="Lipzen A."/>
            <person name="Lundell T."/>
            <person name="Morin E."/>
            <person name="Murat C."/>
            <person name="Riley R."/>
            <person name="Ohm R."/>
            <person name="Sun H."/>
            <person name="Tunlid A."/>
            <person name="Henrissat B."/>
            <person name="Grigoriev I.V."/>
            <person name="Hibbett D.S."/>
            <person name="Martin F."/>
        </authorList>
    </citation>
    <scope>NUCLEOTIDE SEQUENCE [LARGE SCALE GENOMIC DNA]</scope>
    <source>
        <strain evidence="2 3">SS14</strain>
    </source>
</reference>
<dbReference type="HOGENOM" id="CLU_1200466_0_0_1"/>
<feature type="compositionally biased region" description="Polar residues" evidence="1">
    <location>
        <begin position="160"/>
        <end position="169"/>
    </location>
</feature>